<evidence type="ECO:0000259" key="4">
    <source>
        <dbReference type="Pfam" id="PF20155"/>
    </source>
</evidence>
<dbReference type="HOGENOM" id="CLU_285277_0_0_9"/>
<dbReference type="RefSeq" id="WP_002402388.1">
    <property type="nucleotide sequence ID" value="NZ_GL454464.1"/>
</dbReference>
<feature type="domain" description="Tape measure protein N-terminal" evidence="4">
    <location>
        <begin position="82"/>
        <end position="271"/>
    </location>
</feature>
<evidence type="ECO:0000313" key="6">
    <source>
        <dbReference type="Proteomes" id="UP000004846"/>
    </source>
</evidence>
<keyword evidence="3" id="KW-0812">Transmembrane</keyword>
<gene>
    <name evidence="5" type="ORF">HMPREF9498_02095</name>
</gene>
<name>A0A125W577_ENTFL</name>
<organism evidence="5 6">
    <name type="scientific">Enterococcus faecalis TX4248</name>
    <dbReference type="NCBI Taxonomy" id="749495"/>
    <lineage>
        <taxon>Bacteria</taxon>
        <taxon>Bacillati</taxon>
        <taxon>Bacillota</taxon>
        <taxon>Bacilli</taxon>
        <taxon>Lactobacillales</taxon>
        <taxon>Enterococcaceae</taxon>
        <taxon>Enterococcus</taxon>
    </lineage>
</organism>
<dbReference type="NCBIfam" id="TIGR02675">
    <property type="entry name" value="tape_meas_nterm"/>
    <property type="match status" value="1"/>
</dbReference>
<dbReference type="Pfam" id="PF20155">
    <property type="entry name" value="TMP_3"/>
    <property type="match status" value="1"/>
</dbReference>
<evidence type="ECO:0000313" key="5">
    <source>
        <dbReference type="EMBL" id="EFM82368.1"/>
    </source>
</evidence>
<feature type="coiled-coil region" evidence="1">
    <location>
        <begin position="582"/>
        <end position="616"/>
    </location>
</feature>
<feature type="region of interest" description="Disordered" evidence="2">
    <location>
        <begin position="21"/>
        <end position="46"/>
    </location>
</feature>
<dbReference type="InterPro" id="IPR013491">
    <property type="entry name" value="Tape_meas_N"/>
</dbReference>
<keyword evidence="3" id="KW-1133">Transmembrane helix</keyword>
<evidence type="ECO:0000256" key="1">
    <source>
        <dbReference type="SAM" id="Coils"/>
    </source>
</evidence>
<dbReference type="Proteomes" id="UP000004846">
    <property type="component" value="Unassembled WGS sequence"/>
</dbReference>
<feature type="coiled-coil region" evidence="1">
    <location>
        <begin position="481"/>
        <end position="533"/>
    </location>
</feature>
<keyword evidence="1" id="KW-0175">Coiled coil</keyword>
<keyword evidence="3" id="KW-0472">Membrane</keyword>
<comment type="caution">
    <text evidence="5">The sequence shown here is derived from an EMBL/GenBank/DDBJ whole genome shotgun (WGS) entry which is preliminary data.</text>
</comment>
<sequence length="1135" mass="122335">MESYSVEAILTATDRTFSSTMSSAERSMAGVNKQSGELGDGLDKSTTKGNQLGKSILSIGAGVGAVKLVSTAVNMVKDSVEGAINRFDTLNKYPVVMKALGYSTEDVDRSMNKLSDGIDGLPTSLDEIVASTQQLSISTGSLSKGTDTAIALNDAFLASGASTADATRGMQQYIQMLGKGEVDMQSWRTLQETMPIAMDKVAKSFKEQGVNSVNQLYDALKEGDITFNEFNNRLIELDKGVGGFADLAKKNSKGIKTSWANIKTATVKGVTTVIKSFDELSKAVTGKNIAENLDSLKNVVNITFKAIDAAIQSTIPLMKLFGKAITSIGTALTPLLPTIASFAATFTALKVIQQVTGYIKQSELAIKAYTTAISLYNGISKLATLSTTALGRAWMLNLAADKANSAAIAIKTGLLVAQNTIVGVLTGTISLATVATTVFSTAMKLLMGPIGWVTAAIGGLVAVGVNLWKWLNKETESTKAVKKEQENLMKTTDDLIKKNQEHIQSRKDEAIELDNTKEKFQSMISEMEMLSAKEKLSNSEKKRMVEIVEELNGKMTGLNLVYDDQKNILSEMPGTIQQQVDAYNALDEASQAQENINQMLKERNDNEAKLMEINAAREKWNQTLKESGGNTKEARENIEKLGEQEQVLKGVQQELTNEIINTANAHEQSMQRASQAVENGVLNQTVSYNALSGKTKETMDAMRSEYSSLEEKVGSAFDVIQQKQAISVDQMAENLQKNQEAVSQWSTNIAALAQRGVDEGLLEQLRKMGPEGAAQAAELVNSSDEQLQRLNDVYRNTGETSMNAMKEGYQLGKNGLNEEIQALIPTQKETLMTQIKNTDFNSVGLSVTDDFKAGIENGRRSVEEMTKGIVPKVGEDMKGEVQKADFSGIGKSIPQGLEKGVEANKQLPVKTSNQMIDDVVSGARKGLDSHSPSRVFHSIGEDVDSGLSNGIEQNAMNPVRAVESIVDKIISAMDKLPSELNSIGANAIDGLTNGINANANSALAAARGVADQIVSTMKSAMDIHSPSRVMRDEVGKMIPAGVAVGIDKYSNFVEKSMQRLSKKVAMPALDNLNSNLSISGGTQSLAFSGDVSSKFTVEVPVILDSTEVARVIAKPMSKELQNQQDKKNVSLGRRR</sequence>
<reference evidence="5 6" key="1">
    <citation type="submission" date="2010-07" db="EMBL/GenBank/DDBJ databases">
        <authorList>
            <person name="Sid Ahmed O."/>
        </authorList>
    </citation>
    <scope>NUCLEOTIDE SEQUENCE [LARGE SCALE GENOMIC DNA]</scope>
    <source>
        <strain evidence="5 6">TX4248</strain>
    </source>
</reference>
<protein>
    <submittedName>
        <fullName evidence="5">Tape measure domain protein</fullName>
    </submittedName>
</protein>
<dbReference type="EMBL" id="AEBR01000067">
    <property type="protein sequence ID" value="EFM82368.1"/>
    <property type="molecule type" value="Genomic_DNA"/>
</dbReference>
<evidence type="ECO:0000256" key="3">
    <source>
        <dbReference type="SAM" id="Phobius"/>
    </source>
</evidence>
<feature type="transmembrane region" description="Helical" evidence="3">
    <location>
        <begin position="421"/>
        <end position="443"/>
    </location>
</feature>
<dbReference type="AlphaFoldDB" id="A0A125W577"/>
<evidence type="ECO:0000256" key="2">
    <source>
        <dbReference type="SAM" id="MobiDB-lite"/>
    </source>
</evidence>
<accession>A0A125W577</accession>
<proteinExistence type="predicted"/>